<dbReference type="EMBL" id="OA883564">
    <property type="protein sequence ID" value="CAD7279170.1"/>
    <property type="molecule type" value="Genomic_DNA"/>
</dbReference>
<evidence type="ECO:0000313" key="2">
    <source>
        <dbReference type="Proteomes" id="UP000678499"/>
    </source>
</evidence>
<organism evidence="1">
    <name type="scientific">Notodromas monacha</name>
    <dbReference type="NCBI Taxonomy" id="399045"/>
    <lineage>
        <taxon>Eukaryota</taxon>
        <taxon>Metazoa</taxon>
        <taxon>Ecdysozoa</taxon>
        <taxon>Arthropoda</taxon>
        <taxon>Crustacea</taxon>
        <taxon>Oligostraca</taxon>
        <taxon>Ostracoda</taxon>
        <taxon>Podocopa</taxon>
        <taxon>Podocopida</taxon>
        <taxon>Cypridocopina</taxon>
        <taxon>Cypridoidea</taxon>
        <taxon>Cyprididae</taxon>
        <taxon>Notodromas</taxon>
    </lineage>
</organism>
<dbReference type="Proteomes" id="UP000678499">
    <property type="component" value="Unassembled WGS sequence"/>
</dbReference>
<dbReference type="EMBL" id="CAJPEX010001527">
    <property type="protein sequence ID" value="CAG0919322.1"/>
    <property type="molecule type" value="Genomic_DNA"/>
</dbReference>
<sequence>METEVTKLVDASNLREELRQHGPNTILIRNVLRHWVLGNQATDPIITLARRNGKMTAIILKQTDSGGTTWWQIFTPDSQPNEDLQTLLTHHIDWSRDSLFFSSVPVAFQPLLHEIAANKGVELMETDYQQKLYAVRDRKRQQRLLSSARMVGSRAQQPAVAFSGKRSRTRWQSIQNTAGEEAMLRIVFKRTPNVS</sequence>
<keyword evidence="2" id="KW-1185">Reference proteome</keyword>
<dbReference type="AlphaFoldDB" id="A0A7R9BRK9"/>
<proteinExistence type="predicted"/>
<protein>
    <submittedName>
        <fullName evidence="1">Uncharacterized protein</fullName>
    </submittedName>
</protein>
<gene>
    <name evidence="1" type="ORF">NMOB1V02_LOCUS6851</name>
</gene>
<accession>A0A7R9BRK9</accession>
<evidence type="ECO:0000313" key="1">
    <source>
        <dbReference type="EMBL" id="CAD7279170.1"/>
    </source>
</evidence>
<reference evidence="1" key="1">
    <citation type="submission" date="2020-11" db="EMBL/GenBank/DDBJ databases">
        <authorList>
            <person name="Tran Van P."/>
        </authorList>
    </citation>
    <scope>NUCLEOTIDE SEQUENCE</scope>
</reference>
<name>A0A7R9BRK9_9CRUS</name>